<accession>A0A8R7PNS8</accession>
<evidence type="ECO:0000313" key="2">
    <source>
        <dbReference type="EnsemblPlants" id="TuG1812G0300000542.01.T01.cds432325"/>
    </source>
</evidence>
<protein>
    <recommendedName>
        <fullName evidence="1">RNase H type-1 domain-containing protein</fullName>
    </recommendedName>
</protein>
<dbReference type="GO" id="GO:0003676">
    <property type="term" value="F:nucleic acid binding"/>
    <property type="evidence" value="ECO:0007669"/>
    <property type="project" value="InterPro"/>
</dbReference>
<proteinExistence type="predicted"/>
<dbReference type="SUPFAM" id="SSF53098">
    <property type="entry name" value="Ribonuclease H-like"/>
    <property type="match status" value="1"/>
</dbReference>
<reference evidence="2" key="2">
    <citation type="submission" date="2018-03" db="EMBL/GenBank/DDBJ databases">
        <title>The Triticum urartu genome reveals the dynamic nature of wheat genome evolution.</title>
        <authorList>
            <person name="Ling H."/>
            <person name="Ma B."/>
            <person name="Shi X."/>
            <person name="Liu H."/>
            <person name="Dong L."/>
            <person name="Sun H."/>
            <person name="Cao Y."/>
            <person name="Gao Q."/>
            <person name="Zheng S."/>
            <person name="Li Y."/>
            <person name="Yu Y."/>
            <person name="Du H."/>
            <person name="Qi M."/>
            <person name="Li Y."/>
            <person name="Yu H."/>
            <person name="Cui Y."/>
            <person name="Wang N."/>
            <person name="Chen C."/>
            <person name="Wu H."/>
            <person name="Zhao Y."/>
            <person name="Zhang J."/>
            <person name="Li Y."/>
            <person name="Zhou W."/>
            <person name="Zhang B."/>
            <person name="Hu W."/>
            <person name="Eijk M."/>
            <person name="Tang J."/>
            <person name="Witsenboer H."/>
            <person name="Zhao S."/>
            <person name="Li Z."/>
            <person name="Zhang A."/>
            <person name="Wang D."/>
            <person name="Liang C."/>
        </authorList>
    </citation>
    <scope>NUCLEOTIDE SEQUENCE [LARGE SCALE GENOMIC DNA]</scope>
    <source>
        <strain evidence="2">cv. G1812</strain>
    </source>
</reference>
<reference evidence="2" key="3">
    <citation type="submission" date="2022-06" db="UniProtKB">
        <authorList>
            <consortium name="EnsemblPlants"/>
        </authorList>
    </citation>
    <scope>IDENTIFICATION</scope>
</reference>
<dbReference type="InterPro" id="IPR002156">
    <property type="entry name" value="RNaseH_domain"/>
</dbReference>
<feature type="domain" description="RNase H type-1" evidence="1">
    <location>
        <begin position="17"/>
        <end position="48"/>
    </location>
</feature>
<dbReference type="InterPro" id="IPR012337">
    <property type="entry name" value="RNaseH-like_sf"/>
</dbReference>
<dbReference type="InterPro" id="IPR036397">
    <property type="entry name" value="RNaseH_sf"/>
</dbReference>
<dbReference type="Proteomes" id="UP000015106">
    <property type="component" value="Chromosome 3"/>
</dbReference>
<evidence type="ECO:0000259" key="1">
    <source>
        <dbReference type="Pfam" id="PF13456"/>
    </source>
</evidence>
<evidence type="ECO:0000313" key="3">
    <source>
        <dbReference type="Proteomes" id="UP000015106"/>
    </source>
</evidence>
<dbReference type="EnsemblPlants" id="TuG1812G0300000542.01.T01">
    <property type="protein sequence ID" value="TuG1812G0300000542.01.T01.cds432325"/>
    <property type="gene ID" value="TuG1812G0300000542.01"/>
</dbReference>
<dbReference type="Gene3D" id="3.30.420.10">
    <property type="entry name" value="Ribonuclease H-like superfamily/Ribonuclease H"/>
    <property type="match status" value="1"/>
</dbReference>
<organism evidence="2 3">
    <name type="scientific">Triticum urartu</name>
    <name type="common">Red wild einkorn</name>
    <name type="synonym">Crithodium urartu</name>
    <dbReference type="NCBI Taxonomy" id="4572"/>
    <lineage>
        <taxon>Eukaryota</taxon>
        <taxon>Viridiplantae</taxon>
        <taxon>Streptophyta</taxon>
        <taxon>Embryophyta</taxon>
        <taxon>Tracheophyta</taxon>
        <taxon>Spermatophyta</taxon>
        <taxon>Magnoliopsida</taxon>
        <taxon>Liliopsida</taxon>
        <taxon>Poales</taxon>
        <taxon>Poaceae</taxon>
        <taxon>BOP clade</taxon>
        <taxon>Pooideae</taxon>
        <taxon>Triticodae</taxon>
        <taxon>Triticeae</taxon>
        <taxon>Triticinae</taxon>
        <taxon>Triticum</taxon>
    </lineage>
</organism>
<sequence>MVHIRWLPPMENELKINIDGAFHPEPNTGGWGAVIRNHKGEVKVCGCLARNG</sequence>
<dbReference type="Gramene" id="TuG1812G0300000542.01.T01">
    <property type="protein sequence ID" value="TuG1812G0300000542.01.T01.cds432325"/>
    <property type="gene ID" value="TuG1812G0300000542.01"/>
</dbReference>
<dbReference type="GO" id="GO:0004523">
    <property type="term" value="F:RNA-DNA hybrid ribonuclease activity"/>
    <property type="evidence" value="ECO:0007669"/>
    <property type="project" value="InterPro"/>
</dbReference>
<dbReference type="AlphaFoldDB" id="A0A8R7PNS8"/>
<reference evidence="3" key="1">
    <citation type="journal article" date="2013" name="Nature">
        <title>Draft genome of the wheat A-genome progenitor Triticum urartu.</title>
        <authorList>
            <person name="Ling H.Q."/>
            <person name="Zhao S."/>
            <person name="Liu D."/>
            <person name="Wang J."/>
            <person name="Sun H."/>
            <person name="Zhang C."/>
            <person name="Fan H."/>
            <person name="Li D."/>
            <person name="Dong L."/>
            <person name="Tao Y."/>
            <person name="Gao C."/>
            <person name="Wu H."/>
            <person name="Li Y."/>
            <person name="Cui Y."/>
            <person name="Guo X."/>
            <person name="Zheng S."/>
            <person name="Wang B."/>
            <person name="Yu K."/>
            <person name="Liang Q."/>
            <person name="Yang W."/>
            <person name="Lou X."/>
            <person name="Chen J."/>
            <person name="Feng M."/>
            <person name="Jian J."/>
            <person name="Zhang X."/>
            <person name="Luo G."/>
            <person name="Jiang Y."/>
            <person name="Liu J."/>
            <person name="Wang Z."/>
            <person name="Sha Y."/>
            <person name="Zhang B."/>
            <person name="Wu H."/>
            <person name="Tang D."/>
            <person name="Shen Q."/>
            <person name="Xue P."/>
            <person name="Zou S."/>
            <person name="Wang X."/>
            <person name="Liu X."/>
            <person name="Wang F."/>
            <person name="Yang Y."/>
            <person name="An X."/>
            <person name="Dong Z."/>
            <person name="Zhang K."/>
            <person name="Zhang X."/>
            <person name="Luo M.C."/>
            <person name="Dvorak J."/>
            <person name="Tong Y."/>
            <person name="Wang J."/>
            <person name="Yang H."/>
            <person name="Li Z."/>
            <person name="Wang D."/>
            <person name="Zhang A."/>
            <person name="Wang J."/>
        </authorList>
    </citation>
    <scope>NUCLEOTIDE SEQUENCE</scope>
    <source>
        <strain evidence="3">cv. G1812</strain>
    </source>
</reference>
<dbReference type="Pfam" id="PF13456">
    <property type="entry name" value="RVT_3"/>
    <property type="match status" value="1"/>
</dbReference>
<keyword evidence="3" id="KW-1185">Reference proteome</keyword>
<name>A0A8R7PNS8_TRIUA</name>